<feature type="compositionally biased region" description="Low complexity" evidence="1">
    <location>
        <begin position="62"/>
        <end position="78"/>
    </location>
</feature>
<name>A0A8J9VCW2_9NEOP</name>
<feature type="region of interest" description="Disordered" evidence="1">
    <location>
        <begin position="62"/>
        <end position="88"/>
    </location>
</feature>
<protein>
    <submittedName>
        <fullName evidence="2">Uncharacterized protein</fullName>
    </submittedName>
</protein>
<evidence type="ECO:0000256" key="1">
    <source>
        <dbReference type="SAM" id="MobiDB-lite"/>
    </source>
</evidence>
<gene>
    <name evidence="2" type="ORF">BINO364_LOCUS9840</name>
</gene>
<keyword evidence="3" id="KW-1185">Reference proteome</keyword>
<reference evidence="2" key="1">
    <citation type="submission" date="2021-12" db="EMBL/GenBank/DDBJ databases">
        <authorList>
            <person name="Martin H S."/>
        </authorList>
    </citation>
    <scope>NUCLEOTIDE SEQUENCE</scope>
</reference>
<organism evidence="2 3">
    <name type="scientific">Brenthis ino</name>
    <name type="common">lesser marbled fritillary</name>
    <dbReference type="NCBI Taxonomy" id="405034"/>
    <lineage>
        <taxon>Eukaryota</taxon>
        <taxon>Metazoa</taxon>
        <taxon>Ecdysozoa</taxon>
        <taxon>Arthropoda</taxon>
        <taxon>Hexapoda</taxon>
        <taxon>Insecta</taxon>
        <taxon>Pterygota</taxon>
        <taxon>Neoptera</taxon>
        <taxon>Endopterygota</taxon>
        <taxon>Lepidoptera</taxon>
        <taxon>Glossata</taxon>
        <taxon>Ditrysia</taxon>
        <taxon>Papilionoidea</taxon>
        <taxon>Nymphalidae</taxon>
        <taxon>Heliconiinae</taxon>
        <taxon>Argynnini</taxon>
        <taxon>Brenthis</taxon>
    </lineage>
</organism>
<dbReference type="AlphaFoldDB" id="A0A8J9VCW2"/>
<feature type="non-terminal residue" evidence="2">
    <location>
        <position position="205"/>
    </location>
</feature>
<sequence>MLTHRPKCGVLNESDPSCCALSARAAAERERVWQQSSCGTRSSLSSVRVYCRECAGAGGEPRAVGRGATGRARGSPGREAGSHGRAGARADVVKTNYTRDSRRRTYRSQYSPLGITTEISRQQLSYLTKRNETPRDFTSRVAGHVPGLGGNTYYIVLVTSQHIIQSSRYTQLIQNTTSTERQPRALGRATPRDPASPLLVIFRYT</sequence>
<evidence type="ECO:0000313" key="3">
    <source>
        <dbReference type="Proteomes" id="UP000838878"/>
    </source>
</evidence>
<evidence type="ECO:0000313" key="2">
    <source>
        <dbReference type="EMBL" id="CAH0724085.1"/>
    </source>
</evidence>
<accession>A0A8J9VCW2</accession>
<proteinExistence type="predicted"/>
<dbReference type="EMBL" id="OV170224">
    <property type="protein sequence ID" value="CAH0724085.1"/>
    <property type="molecule type" value="Genomic_DNA"/>
</dbReference>
<dbReference type="Proteomes" id="UP000838878">
    <property type="component" value="Chromosome 4"/>
</dbReference>